<dbReference type="Proteomes" id="UP001164539">
    <property type="component" value="Chromosome 7"/>
</dbReference>
<accession>A0ACC1XS43</accession>
<reference evidence="1 2" key="1">
    <citation type="journal article" date="2023" name="Science">
        <title>Complex scaffold remodeling in plant triterpene biosynthesis.</title>
        <authorList>
            <person name="De La Pena R."/>
            <person name="Hodgson H."/>
            <person name="Liu J.C."/>
            <person name="Stephenson M.J."/>
            <person name="Martin A.C."/>
            <person name="Owen C."/>
            <person name="Harkess A."/>
            <person name="Leebens-Mack J."/>
            <person name="Jimenez L.E."/>
            <person name="Osbourn A."/>
            <person name="Sattely E.S."/>
        </authorList>
    </citation>
    <scope>NUCLEOTIDE SEQUENCE [LARGE SCALE GENOMIC DNA]</scope>
    <source>
        <strain evidence="2">cv. JPN11</strain>
        <tissue evidence="1">Leaf</tissue>
    </source>
</reference>
<name>A0ACC1XS43_MELAZ</name>
<protein>
    <submittedName>
        <fullName evidence="1">Senescence/dehydration-associated protein-related</fullName>
    </submittedName>
</protein>
<keyword evidence="2" id="KW-1185">Reference proteome</keyword>
<gene>
    <name evidence="1" type="ORF">OWV82_012694</name>
</gene>
<dbReference type="EMBL" id="CM051400">
    <property type="protein sequence ID" value="KAJ4714168.1"/>
    <property type="molecule type" value="Genomic_DNA"/>
</dbReference>
<evidence type="ECO:0000313" key="2">
    <source>
        <dbReference type="Proteomes" id="UP001164539"/>
    </source>
</evidence>
<sequence length="449" mass="48355">MSYYQPLTPDQPKESSLYPEVIDSNPDAPIHHQSQSSSSSSSNLYPSLDMRDLVENLFPETEETSSTKPSAPPQAVEETLIKVPGAMLHLIDQSYSVELACGDLTIIRLVQDGNVVAVLASVGDEIQWPLTKDQAAVKIDDSHYFFSLSLPPQPESTPDSDLLNYGLTIASKGQKKLLKELDGILQAYSLFSVQNVSDKAKEALEGQIAKETTPVELKGEKKEVLKERSAAYWTTLAPNVEEYSGTAAKLIAAGSGQLIRGILWCGDVTVERLKWGNEVLKKRMSRGETSEVSPDTLKRIKRVKKVTKMSEKVATGVLSGVIKVSGIFTNSVANSKAGKKFFSLLPGELVLASLDGFNKVCDAVEVAGKNVMSTSSTVTTEIVSHRYGEKAAEATNEGLDAAGHAIGTAWAAFKIRKALNPKSVLKPTTLAKSAAKAAASEVKSKKNSK</sequence>
<comment type="caution">
    <text evidence="1">The sequence shown here is derived from an EMBL/GenBank/DDBJ whole genome shotgun (WGS) entry which is preliminary data.</text>
</comment>
<proteinExistence type="predicted"/>
<evidence type="ECO:0000313" key="1">
    <source>
        <dbReference type="EMBL" id="KAJ4714168.1"/>
    </source>
</evidence>
<organism evidence="1 2">
    <name type="scientific">Melia azedarach</name>
    <name type="common">Chinaberry tree</name>
    <dbReference type="NCBI Taxonomy" id="155640"/>
    <lineage>
        <taxon>Eukaryota</taxon>
        <taxon>Viridiplantae</taxon>
        <taxon>Streptophyta</taxon>
        <taxon>Embryophyta</taxon>
        <taxon>Tracheophyta</taxon>
        <taxon>Spermatophyta</taxon>
        <taxon>Magnoliopsida</taxon>
        <taxon>eudicotyledons</taxon>
        <taxon>Gunneridae</taxon>
        <taxon>Pentapetalae</taxon>
        <taxon>rosids</taxon>
        <taxon>malvids</taxon>
        <taxon>Sapindales</taxon>
        <taxon>Meliaceae</taxon>
        <taxon>Melia</taxon>
    </lineage>
</organism>